<dbReference type="PANTHER" id="PTHR38009">
    <property type="entry name" value="CONSERVED HYPOTHETICAL PHAGE TAIL PROTEIN"/>
    <property type="match status" value="1"/>
</dbReference>
<gene>
    <name evidence="1" type="ORF">NQU55_11680</name>
</gene>
<organism evidence="1 2">
    <name type="scientific">Streptomyces telluris</name>
    <dbReference type="NCBI Taxonomy" id="2720021"/>
    <lineage>
        <taxon>Bacteria</taxon>
        <taxon>Bacillati</taxon>
        <taxon>Actinomycetota</taxon>
        <taxon>Actinomycetes</taxon>
        <taxon>Kitasatosporales</taxon>
        <taxon>Streptomycetaceae</taxon>
        <taxon>Streptomyces</taxon>
    </lineage>
</organism>
<dbReference type="InterPro" id="IPR011747">
    <property type="entry name" value="CHP02241"/>
</dbReference>
<dbReference type="Pfam" id="PF06841">
    <property type="entry name" value="Phage_T4_gp19"/>
    <property type="match status" value="1"/>
</dbReference>
<sequence length="145" mass="15624">MIGDTFVANRFAVELGQYQVATYQSVSGLQVGLEAVGTKQVAPNGDLLARKQSGPRATGEITLSRAMDQDTKWLDWVNASAREVGADTARTNISIALLDSQKKVAQRFHLTNAWAKDWSGPGLDASSSEPSIERVTIAYEAIAVE</sequence>
<dbReference type="RefSeq" id="WP_168095941.1">
    <property type="nucleotide sequence ID" value="NZ_JAATER010000522.1"/>
</dbReference>
<accession>A0A9X2LFX4</accession>
<dbReference type="PANTHER" id="PTHR38009:SF1">
    <property type="entry name" value="CONSERVED HYPOTHETICAL PHAGE TAIL PROTEIN"/>
    <property type="match status" value="1"/>
</dbReference>
<reference evidence="1" key="1">
    <citation type="submission" date="2022-06" db="EMBL/GenBank/DDBJ databases">
        <title>WGS of actinobacteria.</title>
        <authorList>
            <person name="Thawai C."/>
        </authorList>
    </citation>
    <scope>NUCLEOTIDE SEQUENCE</scope>
    <source>
        <strain evidence="1">AA8</strain>
    </source>
</reference>
<dbReference type="GO" id="GO:0005198">
    <property type="term" value="F:structural molecule activity"/>
    <property type="evidence" value="ECO:0007669"/>
    <property type="project" value="InterPro"/>
</dbReference>
<dbReference type="NCBIfam" id="TIGR02241">
    <property type="entry name" value="conserved hypothetical phage tail region protein"/>
    <property type="match status" value="1"/>
</dbReference>
<proteinExistence type="predicted"/>
<evidence type="ECO:0000313" key="2">
    <source>
        <dbReference type="Proteomes" id="UP001142374"/>
    </source>
</evidence>
<dbReference type="EMBL" id="JANIID010000008">
    <property type="protein sequence ID" value="MCQ8770438.1"/>
    <property type="molecule type" value="Genomic_DNA"/>
</dbReference>
<dbReference type="Proteomes" id="UP001142374">
    <property type="component" value="Unassembled WGS sequence"/>
</dbReference>
<name>A0A9X2LFX4_9ACTN</name>
<protein>
    <submittedName>
        <fullName evidence="1">Phage tail protein</fullName>
    </submittedName>
</protein>
<keyword evidence="2" id="KW-1185">Reference proteome</keyword>
<dbReference type="InterPro" id="IPR010667">
    <property type="entry name" value="Phage_T4_Gp19"/>
</dbReference>
<comment type="caution">
    <text evidence="1">The sequence shown here is derived from an EMBL/GenBank/DDBJ whole genome shotgun (WGS) entry which is preliminary data.</text>
</comment>
<dbReference type="AlphaFoldDB" id="A0A9X2LFX4"/>
<evidence type="ECO:0000313" key="1">
    <source>
        <dbReference type="EMBL" id="MCQ8770438.1"/>
    </source>
</evidence>